<keyword evidence="1" id="KW-0812">Transmembrane</keyword>
<keyword evidence="3" id="KW-1185">Reference proteome</keyword>
<protein>
    <submittedName>
        <fullName evidence="2">Uncharacterized protein</fullName>
    </submittedName>
</protein>
<dbReference type="VEuPathDB" id="VectorBase:GMOY011853"/>
<sequence length="124" mass="14294">MVDGCGDPISLAKYVSTKAYIYVYIHIDALAQLILFLWPEKILQKHIYIYVYIHIAALAQIAILRIHTYINSFLRIDWPAEPLSLARDDSTKACIYIYVYIHIAALADDSARAYIYMYIYIAAL</sequence>
<accession>A0A1B0GEY1</accession>
<dbReference type="EMBL" id="CCAG010012630">
    <property type="status" value="NOT_ANNOTATED_CDS"/>
    <property type="molecule type" value="Genomic_DNA"/>
</dbReference>
<evidence type="ECO:0000313" key="3">
    <source>
        <dbReference type="Proteomes" id="UP000092444"/>
    </source>
</evidence>
<proteinExistence type="predicted"/>
<dbReference type="EnsemblMetazoa" id="GMOY011853-RA">
    <property type="protein sequence ID" value="GMOY011853-PA"/>
    <property type="gene ID" value="GMOY011853"/>
</dbReference>
<dbReference type="Proteomes" id="UP000092444">
    <property type="component" value="Unassembled WGS sequence"/>
</dbReference>
<evidence type="ECO:0000313" key="2">
    <source>
        <dbReference type="EnsemblMetazoa" id="GMOY011853-PA"/>
    </source>
</evidence>
<organism evidence="2 3">
    <name type="scientific">Glossina morsitans morsitans</name>
    <name type="common">Savannah tsetse fly</name>
    <dbReference type="NCBI Taxonomy" id="37546"/>
    <lineage>
        <taxon>Eukaryota</taxon>
        <taxon>Metazoa</taxon>
        <taxon>Ecdysozoa</taxon>
        <taxon>Arthropoda</taxon>
        <taxon>Hexapoda</taxon>
        <taxon>Insecta</taxon>
        <taxon>Pterygota</taxon>
        <taxon>Neoptera</taxon>
        <taxon>Endopterygota</taxon>
        <taxon>Diptera</taxon>
        <taxon>Brachycera</taxon>
        <taxon>Muscomorpha</taxon>
        <taxon>Hippoboscoidea</taxon>
        <taxon>Glossinidae</taxon>
        <taxon>Glossina</taxon>
    </lineage>
</organism>
<feature type="transmembrane region" description="Helical" evidence="1">
    <location>
        <begin position="20"/>
        <end position="38"/>
    </location>
</feature>
<reference evidence="2" key="1">
    <citation type="submission" date="2020-05" db="UniProtKB">
        <authorList>
            <consortium name="EnsemblMetazoa"/>
        </authorList>
    </citation>
    <scope>IDENTIFICATION</scope>
    <source>
        <strain evidence="2">Yale</strain>
    </source>
</reference>
<keyword evidence="1" id="KW-1133">Transmembrane helix</keyword>
<evidence type="ECO:0000256" key="1">
    <source>
        <dbReference type="SAM" id="Phobius"/>
    </source>
</evidence>
<dbReference type="AlphaFoldDB" id="A0A1B0GEY1"/>
<feature type="transmembrane region" description="Helical" evidence="1">
    <location>
        <begin position="50"/>
        <end position="70"/>
    </location>
</feature>
<name>A0A1B0GEY1_GLOMM</name>
<keyword evidence="1" id="KW-0472">Membrane</keyword>